<keyword evidence="1" id="KW-0547">Nucleotide-binding</keyword>
<name>A0A7S1EWK3_NOCSC</name>
<proteinExistence type="predicted"/>
<dbReference type="EMBL" id="HBFQ01003203">
    <property type="protein sequence ID" value="CAD8827866.1"/>
    <property type="molecule type" value="Transcribed_RNA"/>
</dbReference>
<gene>
    <name evidence="3" type="ORF">NSCI0253_LOCUS2212</name>
</gene>
<protein>
    <recommendedName>
        <fullName evidence="2">PIPK domain-containing protein</fullName>
    </recommendedName>
</protein>
<dbReference type="AlphaFoldDB" id="A0A7S1EWK3"/>
<evidence type="ECO:0000256" key="1">
    <source>
        <dbReference type="PROSITE-ProRule" id="PRU00781"/>
    </source>
</evidence>
<sequence>MRNATQHRYPIAKSFDLKGSTRNRRSKPDDPVGKDVNFLEEFGGLNLSPQLASELLQTHHQDVEILRQHEVMDYSLLVQVHDREPSAVCPKPYPSVPVRMGHSPVPQDSPWGVRVATASASSQHPNTAPTGGVQWRAYDGITSADGRFLYTFALIDILVPYAWWSKAQVLKNEIQSCGRSEEFSRIQFDDYADRQIGFMKRVVGPPVREKVDN</sequence>
<dbReference type="InterPro" id="IPR023610">
    <property type="entry name" value="PInositol-4/5-P-5/4-kinase"/>
</dbReference>
<feature type="domain" description="PIPK" evidence="2">
    <location>
        <begin position="1"/>
        <end position="203"/>
    </location>
</feature>
<dbReference type="PANTHER" id="PTHR23086:SF8">
    <property type="entry name" value="PHOSPHATIDYLINOSITOL 5-PHOSPHATE 4-KINASE, ISOFORM A"/>
    <property type="match status" value="1"/>
</dbReference>
<dbReference type="GO" id="GO:0005886">
    <property type="term" value="C:plasma membrane"/>
    <property type="evidence" value="ECO:0007669"/>
    <property type="project" value="TreeGrafter"/>
</dbReference>
<dbReference type="SUPFAM" id="SSF56104">
    <property type="entry name" value="SAICAR synthase-like"/>
    <property type="match status" value="1"/>
</dbReference>
<dbReference type="PANTHER" id="PTHR23086">
    <property type="entry name" value="PHOSPHATIDYLINOSITOL-4-PHOSPHATE 5-KINASE"/>
    <property type="match status" value="1"/>
</dbReference>
<evidence type="ECO:0000313" key="3">
    <source>
        <dbReference type="EMBL" id="CAD8827866.1"/>
    </source>
</evidence>
<organism evidence="3">
    <name type="scientific">Noctiluca scintillans</name>
    <name type="common">Sea sparkle</name>
    <name type="synonym">Red tide dinoflagellate</name>
    <dbReference type="NCBI Taxonomy" id="2966"/>
    <lineage>
        <taxon>Eukaryota</taxon>
        <taxon>Sar</taxon>
        <taxon>Alveolata</taxon>
        <taxon>Dinophyceae</taxon>
        <taxon>Noctilucales</taxon>
        <taxon>Noctilucaceae</taxon>
        <taxon>Noctiluca</taxon>
    </lineage>
</organism>
<keyword evidence="1" id="KW-0418">Kinase</keyword>
<dbReference type="PROSITE" id="PS51455">
    <property type="entry name" value="PIPK"/>
    <property type="match status" value="1"/>
</dbReference>
<keyword evidence="1" id="KW-0808">Transferase</keyword>
<dbReference type="Pfam" id="PF01504">
    <property type="entry name" value="PIP5K"/>
    <property type="match status" value="1"/>
</dbReference>
<dbReference type="GO" id="GO:0016308">
    <property type="term" value="F:1-phosphatidylinositol-4-phosphate 5-kinase activity"/>
    <property type="evidence" value="ECO:0007669"/>
    <property type="project" value="TreeGrafter"/>
</dbReference>
<accession>A0A7S1EWK3</accession>
<reference evidence="3" key="1">
    <citation type="submission" date="2021-01" db="EMBL/GenBank/DDBJ databases">
        <authorList>
            <person name="Corre E."/>
            <person name="Pelletier E."/>
            <person name="Niang G."/>
            <person name="Scheremetjew M."/>
            <person name="Finn R."/>
            <person name="Kale V."/>
            <person name="Holt S."/>
            <person name="Cochrane G."/>
            <person name="Meng A."/>
            <person name="Brown T."/>
            <person name="Cohen L."/>
        </authorList>
    </citation>
    <scope>NUCLEOTIDE SEQUENCE</scope>
</reference>
<dbReference type="InterPro" id="IPR002498">
    <property type="entry name" value="PInositol-4-P-4/5-kinase_core"/>
</dbReference>
<dbReference type="InterPro" id="IPR027483">
    <property type="entry name" value="PInositol-4-P-4/5-kinase_C_sf"/>
</dbReference>
<keyword evidence="1" id="KW-0067">ATP-binding</keyword>
<dbReference type="GO" id="GO:0046854">
    <property type="term" value="P:phosphatidylinositol phosphate biosynthetic process"/>
    <property type="evidence" value="ECO:0007669"/>
    <property type="project" value="TreeGrafter"/>
</dbReference>
<evidence type="ECO:0000259" key="2">
    <source>
        <dbReference type="PROSITE" id="PS51455"/>
    </source>
</evidence>
<dbReference type="GO" id="GO:0005524">
    <property type="term" value="F:ATP binding"/>
    <property type="evidence" value="ECO:0007669"/>
    <property type="project" value="UniProtKB-UniRule"/>
</dbReference>
<dbReference type="Gene3D" id="3.30.810.10">
    <property type="entry name" value="2-Layer Sandwich"/>
    <property type="match status" value="1"/>
</dbReference>